<keyword evidence="5" id="KW-1185">Reference proteome</keyword>
<feature type="region of interest" description="Disordered" evidence="1">
    <location>
        <begin position="680"/>
        <end position="702"/>
    </location>
</feature>
<feature type="compositionally biased region" description="Basic and acidic residues" evidence="1">
    <location>
        <begin position="178"/>
        <end position="188"/>
    </location>
</feature>
<name>A0A835BSX8_9POAL</name>
<dbReference type="EMBL" id="JACEFO010001754">
    <property type="protein sequence ID" value="KAF8709930.1"/>
    <property type="molecule type" value="Genomic_DNA"/>
</dbReference>
<proteinExistence type="predicted"/>
<feature type="domain" description="GYF" evidence="3">
    <location>
        <begin position="503"/>
        <end position="554"/>
    </location>
</feature>
<protein>
    <recommendedName>
        <fullName evidence="3">GYF domain-containing protein</fullName>
    </recommendedName>
</protein>
<sequence>MADDGDGDRENADPNRCSTPDEAPPPPDGTEVKSDLDTKSTLSTQLLERKLGEKKIAVSVLVMYYILMFIYLWQETGSHDIHSNSTNTLEIGEEMNNTAKKRNVFRPSVFDRIPYHRDRLCDDDTKANSEPHQNQWREREKEHSDMNKMGRTYDDSRQYHDSHLSPQECRGSSFSKEGNYDQHRDNKWNARWGSSTKDSENWRDRSSDSDRKDYTPREKVFSHNTSHWKGVSDPEKGNEQNSNISRSWNSSYFAIRGTGFISDNISLAPQKSSASFGYSRERQESDSPNSTSAHRRFTSVTSRVNSRSSRPFHLGVLSARPGGASRDSMLYSRMKLLEIYRTTDVRNFVMPLDATEEISLWQEDPMDPLALIAPNAEEVVILKGIEKGDITNSCAQACKDGSVQKSNPDVVPLEQSNLTGREDQEGSSPGEITIRTRGIPEGADLSERLKSDKSPCNAPQESESVGGHIHGSSTEFGQQYNVLDPGTEVGEMVGVDDIVSPENLSLYYKDPKGRIQGPFSGSDIIGWFEGGFYGIDLPVRVASAPCDSPFLLLGDVMPHLRAKVRVPPGFSNAKPRSMPETSHLGAAYLEKSVYGSINKNGSVTEAENHFVDSPMSSYTQNPRAETKPVTGGMDEWSCSTFGNLFVSGGESVSNINYHAAQKRQLERENPFQIESAITSVAQTQEKDSGQSTSHTTLSRPMFDPSSEAFQVQSVDLFSMLLPAIKHEAPAANSGLPLWSNTLDSGNLHPGMHGIDLAQEHIDKSQQIGIDAQQHYPLTQNQATLACLNSQSTQPEKFLSEISQDPQLSILQQQYLPSELQLQPLMPGIPQPQPQPSLLNNMLQLRQQEQQHISQVPPDDCSVQQIYDPHGTYLISLSSGDCLKLCVQRTQEILELAQKLPGHSMNEMQLPSHASVQLRDTEVIDFSESWGPALPLPHEMMGHAPRKECSISSMQGFAVLDAPSGKESIVDSPSKKNPSSKSIEESKGTVYEDKGFPRSYQELSKSENVSFHISNQVHGVEISTSQSQAWKPSPGVSTKSLLEIQAEEQLKSQRETAMETSEVTTTAPSVLSIPWASLAETSEQKFGDGNKSVGDRESVNISRTKRSQLHDLLAEELPVKLNDIDTVIIDSADDTAFPPLAPYGTQRNAHYLDDGDFIEVKDTRKKKNKAEKSKGSSVKAPPPIDSLNPSVISVPIEKGNSGKQAQQEKDELAPEPRAPSLGDFVPWKSDEENAVPGPAWLTDPQQARKPLSLRDIQMEEERKSDSLQQLVPASSHAKQPMDRQCHGNDSSWLGSGSPPSGVTDTLPMTSHVSSQSYTSSDEDFFWAPHEHAKQDKYVLSYGTL</sequence>
<feature type="compositionally biased region" description="Polar residues" evidence="1">
    <location>
        <begin position="614"/>
        <end position="623"/>
    </location>
</feature>
<feature type="region of interest" description="Disordered" evidence="1">
    <location>
        <begin position="401"/>
        <end position="479"/>
    </location>
</feature>
<evidence type="ECO:0000313" key="4">
    <source>
        <dbReference type="EMBL" id="KAF8709930.1"/>
    </source>
</evidence>
<reference evidence="4" key="1">
    <citation type="submission" date="2020-07" db="EMBL/GenBank/DDBJ databases">
        <title>Genome sequence and genetic diversity analysis of an under-domesticated orphan crop, white fonio (Digitaria exilis).</title>
        <authorList>
            <person name="Bennetzen J.L."/>
            <person name="Chen S."/>
            <person name="Ma X."/>
            <person name="Wang X."/>
            <person name="Yssel A.E.J."/>
            <person name="Chaluvadi S.R."/>
            <person name="Johnson M."/>
            <person name="Gangashetty P."/>
            <person name="Hamidou F."/>
            <person name="Sanogo M.D."/>
            <person name="Zwaenepoel A."/>
            <person name="Wallace J."/>
            <person name="Van De Peer Y."/>
            <person name="Van Deynze A."/>
        </authorList>
    </citation>
    <scope>NUCLEOTIDE SEQUENCE</scope>
    <source>
        <tissue evidence="4">Leaves</tissue>
    </source>
</reference>
<feature type="compositionally biased region" description="Basic and acidic residues" evidence="1">
    <location>
        <begin position="1255"/>
        <end position="1264"/>
    </location>
</feature>
<dbReference type="SUPFAM" id="SSF55277">
    <property type="entry name" value="GYF domain"/>
    <property type="match status" value="1"/>
</dbReference>
<evidence type="ECO:0000256" key="1">
    <source>
        <dbReference type="SAM" id="MobiDB-lite"/>
    </source>
</evidence>
<dbReference type="SMART" id="SM00444">
    <property type="entry name" value="GYF"/>
    <property type="match status" value="1"/>
</dbReference>
<feature type="compositionally biased region" description="Polar residues" evidence="1">
    <location>
        <begin position="680"/>
        <end position="698"/>
    </location>
</feature>
<evidence type="ECO:0000259" key="3">
    <source>
        <dbReference type="PROSITE" id="PS50829"/>
    </source>
</evidence>
<feature type="region of interest" description="Disordered" evidence="1">
    <location>
        <begin position="1"/>
        <end position="38"/>
    </location>
</feature>
<feature type="region of interest" description="Disordered" evidence="1">
    <location>
        <begin position="963"/>
        <end position="988"/>
    </location>
</feature>
<dbReference type="PROSITE" id="PS50829">
    <property type="entry name" value="GYF"/>
    <property type="match status" value="1"/>
</dbReference>
<evidence type="ECO:0000313" key="5">
    <source>
        <dbReference type="Proteomes" id="UP000636709"/>
    </source>
</evidence>
<keyword evidence="2" id="KW-0812">Transmembrane</keyword>
<feature type="region of interest" description="Disordered" evidence="1">
    <location>
        <begin position="1134"/>
        <end position="1313"/>
    </location>
</feature>
<keyword evidence="2" id="KW-1133">Transmembrane helix</keyword>
<accession>A0A835BSX8</accession>
<comment type="caution">
    <text evidence="4">The sequence shown here is derived from an EMBL/GenBank/DDBJ whole genome shotgun (WGS) entry which is preliminary data.</text>
</comment>
<feature type="region of interest" description="Disordered" evidence="1">
    <location>
        <begin position="275"/>
        <end position="304"/>
    </location>
</feature>
<evidence type="ECO:0000256" key="2">
    <source>
        <dbReference type="SAM" id="Phobius"/>
    </source>
</evidence>
<feature type="compositionally biased region" description="Basic and acidic residues" evidence="1">
    <location>
        <begin position="197"/>
        <end position="221"/>
    </location>
</feature>
<keyword evidence="2" id="KW-0472">Membrane</keyword>
<dbReference type="OrthoDB" id="6415790at2759"/>
<dbReference type="Gene3D" id="3.30.1490.40">
    <property type="match status" value="1"/>
</dbReference>
<dbReference type="InterPro" id="IPR035445">
    <property type="entry name" value="GYF-like_dom_sf"/>
</dbReference>
<feature type="region of interest" description="Disordered" evidence="1">
    <location>
        <begin position="120"/>
        <end position="243"/>
    </location>
</feature>
<dbReference type="Pfam" id="PF02213">
    <property type="entry name" value="GYF"/>
    <property type="match status" value="1"/>
</dbReference>
<feature type="compositionally biased region" description="Basic and acidic residues" evidence="1">
    <location>
        <begin position="1149"/>
        <end position="1161"/>
    </location>
</feature>
<dbReference type="InterPro" id="IPR003169">
    <property type="entry name" value="GYF"/>
</dbReference>
<dbReference type="Proteomes" id="UP000636709">
    <property type="component" value="Unassembled WGS sequence"/>
</dbReference>
<gene>
    <name evidence="4" type="ORF">HU200_029649</name>
</gene>
<feature type="compositionally biased region" description="Basic and acidic residues" evidence="1">
    <location>
        <begin position="120"/>
        <end position="163"/>
    </location>
</feature>
<feature type="transmembrane region" description="Helical" evidence="2">
    <location>
        <begin position="56"/>
        <end position="73"/>
    </location>
</feature>
<feature type="region of interest" description="Disordered" evidence="1">
    <location>
        <begin position="612"/>
        <end position="631"/>
    </location>
</feature>
<organism evidence="4 5">
    <name type="scientific">Digitaria exilis</name>
    <dbReference type="NCBI Taxonomy" id="1010633"/>
    <lineage>
        <taxon>Eukaryota</taxon>
        <taxon>Viridiplantae</taxon>
        <taxon>Streptophyta</taxon>
        <taxon>Embryophyta</taxon>
        <taxon>Tracheophyta</taxon>
        <taxon>Spermatophyta</taxon>
        <taxon>Magnoliopsida</taxon>
        <taxon>Liliopsida</taxon>
        <taxon>Poales</taxon>
        <taxon>Poaceae</taxon>
        <taxon>PACMAD clade</taxon>
        <taxon>Panicoideae</taxon>
        <taxon>Panicodae</taxon>
        <taxon>Paniceae</taxon>
        <taxon>Anthephorinae</taxon>
        <taxon>Digitaria</taxon>
    </lineage>
</organism>
<dbReference type="PANTHER" id="PTHR47471">
    <property type="entry name" value="GYF DOMAIN-CONTAINING PROTEIN"/>
    <property type="match status" value="1"/>
</dbReference>
<dbReference type="PANTHER" id="PTHR47471:SF2">
    <property type="entry name" value="GYF DOMAIN-CONTAINING PROTEIN"/>
    <property type="match status" value="1"/>
</dbReference>
<dbReference type="CDD" id="cd00072">
    <property type="entry name" value="GYF"/>
    <property type="match status" value="1"/>
</dbReference>